<sequence>LKLDYDVVLKEWSDKTSPFAGDSPAIDSAGNDVQARLANIDLFSENGGMREASVQRYKEKRRTRLFSKKIRYQVRKVNADLRPRIK</sequence>
<feature type="domain" description="CCT" evidence="4">
    <location>
        <begin position="50"/>
        <end position="86"/>
    </location>
</feature>
<feature type="non-terminal residue" evidence="5">
    <location>
        <position position="1"/>
    </location>
</feature>
<dbReference type="PROSITE" id="PS51017">
    <property type="entry name" value="CCT"/>
    <property type="match status" value="1"/>
</dbReference>
<dbReference type="PANTHER" id="PTHR31874">
    <property type="entry name" value="CCT MOTIF FAMILY PROTEIN, EXPRESSED"/>
    <property type="match status" value="1"/>
</dbReference>
<evidence type="ECO:0000313" key="6">
    <source>
        <dbReference type="Proteomes" id="UP000015453"/>
    </source>
</evidence>
<evidence type="ECO:0000256" key="1">
    <source>
        <dbReference type="ARBA" id="ARBA00004123"/>
    </source>
</evidence>
<feature type="non-terminal residue" evidence="5">
    <location>
        <position position="86"/>
    </location>
</feature>
<dbReference type="OrthoDB" id="153872at2759"/>
<comment type="caution">
    <text evidence="5">The sequence shown here is derived from an EMBL/GenBank/DDBJ whole genome shotgun (WGS) entry which is preliminary data.</text>
</comment>
<evidence type="ECO:0000256" key="2">
    <source>
        <dbReference type="ARBA" id="ARBA00023242"/>
    </source>
</evidence>
<proteinExistence type="predicted"/>
<organism evidence="5 6">
    <name type="scientific">Genlisea aurea</name>
    <dbReference type="NCBI Taxonomy" id="192259"/>
    <lineage>
        <taxon>Eukaryota</taxon>
        <taxon>Viridiplantae</taxon>
        <taxon>Streptophyta</taxon>
        <taxon>Embryophyta</taxon>
        <taxon>Tracheophyta</taxon>
        <taxon>Spermatophyta</taxon>
        <taxon>Magnoliopsida</taxon>
        <taxon>eudicotyledons</taxon>
        <taxon>Gunneridae</taxon>
        <taxon>Pentapetalae</taxon>
        <taxon>asterids</taxon>
        <taxon>lamiids</taxon>
        <taxon>Lamiales</taxon>
        <taxon>Lentibulariaceae</taxon>
        <taxon>Genlisea</taxon>
    </lineage>
</organism>
<dbReference type="InterPro" id="IPR010402">
    <property type="entry name" value="CCT_domain"/>
</dbReference>
<dbReference type="GO" id="GO:0005634">
    <property type="term" value="C:nucleus"/>
    <property type="evidence" value="ECO:0007669"/>
    <property type="project" value="UniProtKB-SubCell"/>
</dbReference>
<dbReference type="AlphaFoldDB" id="S8DY57"/>
<dbReference type="Pfam" id="PF06203">
    <property type="entry name" value="CCT"/>
    <property type="match status" value="1"/>
</dbReference>
<evidence type="ECO:0000313" key="5">
    <source>
        <dbReference type="EMBL" id="EPS64862.1"/>
    </source>
</evidence>
<accession>S8DY57</accession>
<dbReference type="EMBL" id="AUSU01004569">
    <property type="protein sequence ID" value="EPS64862.1"/>
    <property type="molecule type" value="Genomic_DNA"/>
</dbReference>
<gene>
    <name evidence="5" type="ORF">M569_09916</name>
</gene>
<protein>
    <recommendedName>
        <fullName evidence="4">CCT domain-containing protein</fullName>
    </recommendedName>
</protein>
<dbReference type="GO" id="GO:0006355">
    <property type="term" value="P:regulation of DNA-templated transcription"/>
    <property type="evidence" value="ECO:0007669"/>
    <property type="project" value="TreeGrafter"/>
</dbReference>
<dbReference type="Proteomes" id="UP000015453">
    <property type="component" value="Unassembled WGS sequence"/>
</dbReference>
<keyword evidence="6" id="KW-1185">Reference proteome</keyword>
<dbReference type="InterPro" id="IPR052453">
    <property type="entry name" value="CONSTANS-like_ZF"/>
</dbReference>
<comment type="subcellular location">
    <subcellularLocation>
        <location evidence="1 3">Nucleus</location>
    </subcellularLocation>
</comment>
<name>S8DY57_9LAMI</name>
<evidence type="ECO:0000259" key="4">
    <source>
        <dbReference type="PROSITE" id="PS51017"/>
    </source>
</evidence>
<reference evidence="5 6" key="1">
    <citation type="journal article" date="2013" name="BMC Genomics">
        <title>The miniature genome of a carnivorous plant Genlisea aurea contains a low number of genes and short non-coding sequences.</title>
        <authorList>
            <person name="Leushkin E.V."/>
            <person name="Sutormin R.A."/>
            <person name="Nabieva E.R."/>
            <person name="Penin A.A."/>
            <person name="Kondrashov A.S."/>
            <person name="Logacheva M.D."/>
        </authorList>
    </citation>
    <scope>NUCLEOTIDE SEQUENCE [LARGE SCALE GENOMIC DNA]</scope>
</reference>
<keyword evidence="2 3" id="KW-0539">Nucleus</keyword>
<dbReference type="PANTHER" id="PTHR31874:SF10">
    <property type="entry name" value="PROTEIN CHLOROPLAST IMPORT APPARATUS 2"/>
    <property type="match status" value="1"/>
</dbReference>
<evidence type="ECO:0000256" key="3">
    <source>
        <dbReference type="PROSITE-ProRule" id="PRU00357"/>
    </source>
</evidence>